<dbReference type="InterPro" id="IPR002994">
    <property type="entry name" value="Surf1/Shy1"/>
</dbReference>
<feature type="transmembrane region" description="Helical" evidence="1">
    <location>
        <begin position="207"/>
        <end position="227"/>
    </location>
</feature>
<comment type="caution">
    <text evidence="2">The sequence shown here is derived from an EMBL/GenBank/DDBJ whole genome shotgun (WGS) entry which is preliminary data.</text>
</comment>
<dbReference type="PROSITE" id="PS50895">
    <property type="entry name" value="SURF1"/>
    <property type="match status" value="1"/>
</dbReference>
<keyword evidence="3" id="KW-1185">Reference proteome</keyword>
<reference evidence="2 3" key="1">
    <citation type="submission" date="2020-08" db="EMBL/GenBank/DDBJ databases">
        <title>novel species in genus Nocardioides.</title>
        <authorList>
            <person name="Zhang G."/>
        </authorList>
    </citation>
    <scope>NUCLEOTIDE SEQUENCE [LARGE SCALE GENOMIC DNA]</scope>
    <source>
        <strain evidence="2 3">SC8A-24</strain>
    </source>
</reference>
<organism evidence="2 3">
    <name type="scientific">Nocardioides deserti</name>
    <dbReference type="NCBI Taxonomy" id="1588644"/>
    <lineage>
        <taxon>Bacteria</taxon>
        <taxon>Bacillati</taxon>
        <taxon>Actinomycetota</taxon>
        <taxon>Actinomycetes</taxon>
        <taxon>Propionibacteriales</taxon>
        <taxon>Nocardioidaceae</taxon>
        <taxon>Nocardioides</taxon>
    </lineage>
</organism>
<evidence type="ECO:0000256" key="1">
    <source>
        <dbReference type="RuleBase" id="RU363076"/>
    </source>
</evidence>
<keyword evidence="1" id="KW-1003">Cell membrane</keyword>
<comment type="similarity">
    <text evidence="1">Belongs to the SURF1 family.</text>
</comment>
<dbReference type="EMBL" id="JACMYC010000002">
    <property type="protein sequence ID" value="MBC2959505.1"/>
    <property type="molecule type" value="Genomic_DNA"/>
</dbReference>
<evidence type="ECO:0000313" key="2">
    <source>
        <dbReference type="EMBL" id="MBC2959505.1"/>
    </source>
</evidence>
<keyword evidence="1" id="KW-0472">Membrane</keyword>
<dbReference type="CDD" id="cd06662">
    <property type="entry name" value="SURF1"/>
    <property type="match status" value="1"/>
</dbReference>
<protein>
    <recommendedName>
        <fullName evidence="1">SURF1-like protein</fullName>
    </recommendedName>
</protein>
<comment type="subcellular location">
    <subcellularLocation>
        <location evidence="1">Cell membrane</location>
        <topology evidence="1">Multi-pass membrane protein</topology>
    </subcellularLocation>
</comment>
<proteinExistence type="inferred from homology"/>
<accession>A0ABR6U4Z8</accession>
<dbReference type="Pfam" id="PF02104">
    <property type="entry name" value="SURF1"/>
    <property type="match status" value="1"/>
</dbReference>
<evidence type="ECO:0000313" key="3">
    <source>
        <dbReference type="Proteomes" id="UP000604001"/>
    </source>
</evidence>
<dbReference type="Proteomes" id="UP000604001">
    <property type="component" value="Unassembled WGS sequence"/>
</dbReference>
<name>A0ABR6U4Z8_9ACTN</name>
<sequence length="250" mass="26906">MPAALHPRYWGGHLLAVVLVLLAGRLGLWQLDSWQAHREAETADYSDVEPVPLVDVIGPDDPFPAAKLGHPVEVSGTWVPTGTVYVEGREHDGEDGYWVVTPLEVDGGGGSAVYVVRGWSATPDAPEPAPGPAELTAYLQATEGTNATDPDRTDDVLPQVRTADLIQHVDQDLYGAFGIATEPLDGLATAEVEQVTEASAFTGLKNLLYGIEWFVFAGFAAFIWWRWSRDLATAAERTEEAAGEAVPSRS</sequence>
<keyword evidence="1" id="KW-1133">Transmembrane helix</keyword>
<gene>
    <name evidence="2" type="ORF">H7344_04270</name>
</gene>
<keyword evidence="1" id="KW-0812">Transmembrane</keyword>
<dbReference type="RefSeq" id="WP_186344777.1">
    <property type="nucleotide sequence ID" value="NZ_BMMR01000002.1"/>
</dbReference>
<feature type="transmembrane region" description="Helical" evidence="1">
    <location>
        <begin position="12"/>
        <end position="28"/>
    </location>
</feature>